<evidence type="ECO:0000259" key="4">
    <source>
        <dbReference type="PROSITE" id="PS01124"/>
    </source>
</evidence>
<dbReference type="SMART" id="SM00342">
    <property type="entry name" value="HTH_ARAC"/>
    <property type="match status" value="1"/>
</dbReference>
<dbReference type="InterPro" id="IPR014710">
    <property type="entry name" value="RmlC-like_jellyroll"/>
</dbReference>
<evidence type="ECO:0000256" key="2">
    <source>
        <dbReference type="ARBA" id="ARBA00023125"/>
    </source>
</evidence>
<dbReference type="InterPro" id="IPR018060">
    <property type="entry name" value="HTH_AraC"/>
</dbReference>
<dbReference type="PROSITE" id="PS00041">
    <property type="entry name" value="HTH_ARAC_FAMILY_1"/>
    <property type="match status" value="1"/>
</dbReference>
<dbReference type="GO" id="GO:0043565">
    <property type="term" value="F:sequence-specific DNA binding"/>
    <property type="evidence" value="ECO:0007669"/>
    <property type="project" value="InterPro"/>
</dbReference>
<dbReference type="RefSeq" id="WP_113031272.1">
    <property type="nucleotide sequence ID" value="NZ_QMFB01000006.1"/>
</dbReference>
<keyword evidence="3" id="KW-0804">Transcription</keyword>
<dbReference type="Pfam" id="PF02311">
    <property type="entry name" value="AraC_binding"/>
    <property type="match status" value="1"/>
</dbReference>
<dbReference type="Gene3D" id="1.10.10.60">
    <property type="entry name" value="Homeodomain-like"/>
    <property type="match status" value="2"/>
</dbReference>
<dbReference type="Pfam" id="PF12833">
    <property type="entry name" value="HTH_18"/>
    <property type="match status" value="1"/>
</dbReference>
<protein>
    <submittedName>
        <fullName evidence="5">AraC family transcriptional regulator</fullName>
    </submittedName>
</protein>
<dbReference type="InterPro" id="IPR018062">
    <property type="entry name" value="HTH_AraC-typ_CS"/>
</dbReference>
<dbReference type="InterPro" id="IPR011051">
    <property type="entry name" value="RmlC_Cupin_sf"/>
</dbReference>
<accession>A0A329MMZ7</accession>
<proteinExistence type="predicted"/>
<dbReference type="InterPro" id="IPR020449">
    <property type="entry name" value="Tscrpt_reg_AraC-type_HTH"/>
</dbReference>
<dbReference type="SUPFAM" id="SSF46689">
    <property type="entry name" value="Homeodomain-like"/>
    <property type="match status" value="2"/>
</dbReference>
<dbReference type="InterPro" id="IPR003313">
    <property type="entry name" value="AraC-bd"/>
</dbReference>
<comment type="caution">
    <text evidence="5">The sequence shown here is derived from an EMBL/GenBank/DDBJ whole genome shotgun (WGS) entry which is preliminary data.</text>
</comment>
<reference evidence="5 6" key="1">
    <citation type="journal article" date="2009" name="Int. J. Syst. Evol. Microbiol.">
        <title>Paenibacillus contaminans sp. nov., isolated from a contaminated laboratory plate.</title>
        <authorList>
            <person name="Chou J.H."/>
            <person name="Lee J.H."/>
            <person name="Lin M.C."/>
            <person name="Chang P.S."/>
            <person name="Arun A.B."/>
            <person name="Young C.C."/>
            <person name="Chen W.M."/>
        </authorList>
    </citation>
    <scope>NUCLEOTIDE SEQUENCE [LARGE SCALE GENOMIC DNA]</scope>
    <source>
        <strain evidence="5 6">CKOBP-6</strain>
    </source>
</reference>
<keyword evidence="6" id="KW-1185">Reference proteome</keyword>
<dbReference type="OrthoDB" id="145012at2"/>
<gene>
    <name evidence="5" type="ORF">DQG23_12960</name>
</gene>
<feature type="domain" description="HTH araC/xylS-type" evidence="4">
    <location>
        <begin position="218"/>
        <end position="316"/>
    </location>
</feature>
<sequence length="327" mass="37471">MRPSSSGYKPFPFELMLEQPHALDKLDIRFRWGNYGVNVLKFHLTTFAPGKVVDYHKHSEYELHYIPRGKGTLLLEGSVHPLSAGMMYVTGPNVLHRQEADPNEAMDELCLHVDLVRLSGKSGDTEREDEWGDALECAEAELCVGMLSQFTAVPATDRHDAMQMFLTAYRAWYEGMPGLYTVLKQSVIQILLRTISAQTKLSPKVDLPSRDMYRHRYQLAVQFIHDNYMMPLMVEHVAERVQISVRQLQRVFRSQTGDTFGDYLERYRLTQICRQLERSGSSIQRIAADCGFSSANYLHHVFKKSFGITPQEYRERHRSSGTSAESG</sequence>
<dbReference type="InterPro" id="IPR050204">
    <property type="entry name" value="AraC_XylS_family_regulators"/>
</dbReference>
<dbReference type="InterPro" id="IPR009057">
    <property type="entry name" value="Homeodomain-like_sf"/>
</dbReference>
<name>A0A329MMZ7_9BACL</name>
<organism evidence="5 6">
    <name type="scientific">Paenibacillus contaminans</name>
    <dbReference type="NCBI Taxonomy" id="450362"/>
    <lineage>
        <taxon>Bacteria</taxon>
        <taxon>Bacillati</taxon>
        <taxon>Bacillota</taxon>
        <taxon>Bacilli</taxon>
        <taxon>Bacillales</taxon>
        <taxon>Paenibacillaceae</taxon>
        <taxon>Paenibacillus</taxon>
    </lineage>
</organism>
<evidence type="ECO:0000256" key="1">
    <source>
        <dbReference type="ARBA" id="ARBA00023015"/>
    </source>
</evidence>
<dbReference type="Proteomes" id="UP000250369">
    <property type="component" value="Unassembled WGS sequence"/>
</dbReference>
<keyword evidence="1" id="KW-0805">Transcription regulation</keyword>
<dbReference type="PANTHER" id="PTHR46796:SF13">
    <property type="entry name" value="HTH-TYPE TRANSCRIPTIONAL ACTIVATOR RHAS"/>
    <property type="match status" value="1"/>
</dbReference>
<evidence type="ECO:0000313" key="5">
    <source>
        <dbReference type="EMBL" id="RAV20992.1"/>
    </source>
</evidence>
<dbReference type="EMBL" id="QMFB01000006">
    <property type="protein sequence ID" value="RAV20992.1"/>
    <property type="molecule type" value="Genomic_DNA"/>
</dbReference>
<evidence type="ECO:0000256" key="3">
    <source>
        <dbReference type="ARBA" id="ARBA00023163"/>
    </source>
</evidence>
<dbReference type="PRINTS" id="PR00032">
    <property type="entry name" value="HTHARAC"/>
</dbReference>
<dbReference type="PANTHER" id="PTHR46796">
    <property type="entry name" value="HTH-TYPE TRANSCRIPTIONAL ACTIVATOR RHAS-RELATED"/>
    <property type="match status" value="1"/>
</dbReference>
<dbReference type="PROSITE" id="PS01124">
    <property type="entry name" value="HTH_ARAC_FAMILY_2"/>
    <property type="match status" value="1"/>
</dbReference>
<keyword evidence="2" id="KW-0238">DNA-binding</keyword>
<dbReference type="AlphaFoldDB" id="A0A329MMZ7"/>
<dbReference type="SUPFAM" id="SSF51182">
    <property type="entry name" value="RmlC-like cupins"/>
    <property type="match status" value="1"/>
</dbReference>
<evidence type="ECO:0000313" key="6">
    <source>
        <dbReference type="Proteomes" id="UP000250369"/>
    </source>
</evidence>
<dbReference type="Gene3D" id="2.60.120.10">
    <property type="entry name" value="Jelly Rolls"/>
    <property type="match status" value="1"/>
</dbReference>
<dbReference type="GO" id="GO:0003700">
    <property type="term" value="F:DNA-binding transcription factor activity"/>
    <property type="evidence" value="ECO:0007669"/>
    <property type="project" value="InterPro"/>
</dbReference>